<name>A0A9Q1C3B9_HOLLE</name>
<dbReference type="InterPro" id="IPR002933">
    <property type="entry name" value="Peptidase_M20"/>
</dbReference>
<dbReference type="InterPro" id="IPR052030">
    <property type="entry name" value="Peptidase_M20/M20A_hydrolases"/>
</dbReference>
<organism evidence="1 2">
    <name type="scientific">Holothuria leucospilota</name>
    <name type="common">Black long sea cucumber</name>
    <name type="synonym">Mertensiothuria leucospilota</name>
    <dbReference type="NCBI Taxonomy" id="206669"/>
    <lineage>
        <taxon>Eukaryota</taxon>
        <taxon>Metazoa</taxon>
        <taxon>Echinodermata</taxon>
        <taxon>Eleutherozoa</taxon>
        <taxon>Echinozoa</taxon>
        <taxon>Holothuroidea</taxon>
        <taxon>Aspidochirotacea</taxon>
        <taxon>Aspidochirotida</taxon>
        <taxon>Holothuriidae</taxon>
        <taxon>Holothuria</taxon>
    </lineage>
</organism>
<dbReference type="Proteomes" id="UP001152320">
    <property type="component" value="Chromosome 8"/>
</dbReference>
<dbReference type="SUPFAM" id="SSF53187">
    <property type="entry name" value="Zn-dependent exopeptidases"/>
    <property type="match status" value="1"/>
</dbReference>
<dbReference type="GO" id="GO:0016805">
    <property type="term" value="F:dipeptidase activity"/>
    <property type="evidence" value="ECO:0007669"/>
    <property type="project" value="TreeGrafter"/>
</dbReference>
<dbReference type="EMBL" id="JAIZAY010000008">
    <property type="protein sequence ID" value="KAJ8037856.1"/>
    <property type="molecule type" value="Genomic_DNA"/>
</dbReference>
<gene>
    <name evidence="1" type="ORF">HOLleu_18782</name>
</gene>
<evidence type="ECO:0000313" key="1">
    <source>
        <dbReference type="EMBL" id="KAJ8037856.1"/>
    </source>
</evidence>
<dbReference type="Gene3D" id="3.40.630.10">
    <property type="entry name" value="Zn peptidases"/>
    <property type="match status" value="1"/>
</dbReference>
<dbReference type="PANTHER" id="PTHR30575">
    <property type="entry name" value="PEPTIDASE M20"/>
    <property type="match status" value="1"/>
</dbReference>
<evidence type="ECO:0000313" key="2">
    <source>
        <dbReference type="Proteomes" id="UP001152320"/>
    </source>
</evidence>
<dbReference type="AlphaFoldDB" id="A0A9Q1C3B9"/>
<accession>A0A9Q1C3B9</accession>
<sequence>MLQYVGYGDLDNTETILMEKIACERIDSASEELNAISQDLWSNPELAFEEHHAHDLLTAFLEKEGFEVQRQYILKTGFRASFGNDDGPQIAIMAEYDALPEIGHACGHNLIAESSVGAALGIKAALESMEKPRGRVVVLGTPAEEGGCGKGLMMDGGAVDKIDVALMVHPYKHSIAEPFKLAFKK</sequence>
<dbReference type="PANTHER" id="PTHR30575:SF0">
    <property type="entry name" value="XAA-ARG DIPEPTIDASE"/>
    <property type="match status" value="1"/>
</dbReference>
<keyword evidence="2" id="KW-1185">Reference proteome</keyword>
<reference evidence="1" key="1">
    <citation type="submission" date="2021-10" db="EMBL/GenBank/DDBJ databases">
        <title>Tropical sea cucumber genome reveals ecological adaptation and Cuvierian tubules defense mechanism.</title>
        <authorList>
            <person name="Chen T."/>
        </authorList>
    </citation>
    <scope>NUCLEOTIDE SEQUENCE</scope>
    <source>
        <strain evidence="1">Nanhai2018</strain>
        <tissue evidence="1">Muscle</tissue>
    </source>
</reference>
<dbReference type="Pfam" id="PF01546">
    <property type="entry name" value="Peptidase_M20"/>
    <property type="match status" value="1"/>
</dbReference>
<dbReference type="OrthoDB" id="6119954at2759"/>
<protein>
    <submittedName>
        <fullName evidence="1">Peptidase M20 domain-containing protein 2</fullName>
    </submittedName>
</protein>
<comment type="caution">
    <text evidence="1">The sequence shown here is derived from an EMBL/GenBank/DDBJ whole genome shotgun (WGS) entry which is preliminary data.</text>
</comment>
<proteinExistence type="predicted"/>